<dbReference type="InterPro" id="IPR036291">
    <property type="entry name" value="NAD(P)-bd_dom_sf"/>
</dbReference>
<organism evidence="2 3">
    <name type="scientific">Natranaerobius trueperi</name>
    <dbReference type="NCBI Taxonomy" id="759412"/>
    <lineage>
        <taxon>Bacteria</taxon>
        <taxon>Bacillati</taxon>
        <taxon>Bacillota</taxon>
        <taxon>Clostridia</taxon>
        <taxon>Natranaerobiales</taxon>
        <taxon>Natranaerobiaceae</taxon>
        <taxon>Natranaerobius</taxon>
    </lineage>
</organism>
<protein>
    <submittedName>
        <fullName evidence="2">Ornithine cyclodeaminase family protein</fullName>
    </submittedName>
</protein>
<dbReference type="Proteomes" id="UP000214588">
    <property type="component" value="Unassembled WGS sequence"/>
</dbReference>
<gene>
    <name evidence="2" type="ORF">CDO51_09950</name>
</gene>
<dbReference type="SUPFAM" id="SSF51735">
    <property type="entry name" value="NAD(P)-binding Rossmann-fold domains"/>
    <property type="match status" value="1"/>
</dbReference>
<name>A0A226BWC7_9FIRM</name>
<dbReference type="AlphaFoldDB" id="A0A226BWC7"/>
<comment type="caution">
    <text evidence="2">The sequence shown here is derived from an EMBL/GenBank/DDBJ whole genome shotgun (WGS) entry which is preliminary data.</text>
</comment>
<accession>A0A226BWC7</accession>
<dbReference type="InterPro" id="IPR023401">
    <property type="entry name" value="ODC_N"/>
</dbReference>
<dbReference type="Gene3D" id="3.30.1780.10">
    <property type="entry name" value="ornithine cyclodeaminase, domain 1"/>
    <property type="match status" value="1"/>
</dbReference>
<dbReference type="RefSeq" id="WP_089024115.1">
    <property type="nucleotide sequence ID" value="NZ_NIQC01000024.1"/>
</dbReference>
<keyword evidence="3" id="KW-1185">Reference proteome</keyword>
<dbReference type="Gene3D" id="3.40.50.720">
    <property type="entry name" value="NAD(P)-binding Rossmann-like Domain"/>
    <property type="match status" value="1"/>
</dbReference>
<dbReference type="EMBL" id="NIQC01000024">
    <property type="protein sequence ID" value="OWZ83211.1"/>
    <property type="molecule type" value="Genomic_DNA"/>
</dbReference>
<dbReference type="PANTHER" id="PTHR13812">
    <property type="entry name" value="KETIMINE REDUCTASE MU-CRYSTALLIN"/>
    <property type="match status" value="1"/>
</dbReference>
<dbReference type="PIRSF" id="PIRSF001439">
    <property type="entry name" value="CryM"/>
    <property type="match status" value="1"/>
</dbReference>
<comment type="similarity">
    <text evidence="1">Belongs to the ornithine cyclodeaminase/mu-crystallin family.</text>
</comment>
<dbReference type="InterPro" id="IPR003462">
    <property type="entry name" value="ODC_Mu_crystall"/>
</dbReference>
<dbReference type="GO" id="GO:0016491">
    <property type="term" value="F:oxidoreductase activity"/>
    <property type="evidence" value="ECO:0007669"/>
    <property type="project" value="UniProtKB-ARBA"/>
</dbReference>
<dbReference type="PANTHER" id="PTHR13812:SF19">
    <property type="entry name" value="KETIMINE REDUCTASE MU-CRYSTALLIN"/>
    <property type="match status" value="1"/>
</dbReference>
<evidence type="ECO:0000313" key="2">
    <source>
        <dbReference type="EMBL" id="OWZ83211.1"/>
    </source>
</evidence>
<dbReference type="GO" id="GO:0005737">
    <property type="term" value="C:cytoplasm"/>
    <property type="evidence" value="ECO:0007669"/>
    <property type="project" value="TreeGrafter"/>
</dbReference>
<dbReference type="FunFam" id="3.40.50.720:FF:000311">
    <property type="entry name" value="Ornithine cyclodeaminase"/>
    <property type="match status" value="1"/>
</dbReference>
<dbReference type="GO" id="GO:0019752">
    <property type="term" value="P:carboxylic acid metabolic process"/>
    <property type="evidence" value="ECO:0007669"/>
    <property type="project" value="UniProtKB-ARBA"/>
</dbReference>
<reference evidence="2 3" key="1">
    <citation type="submission" date="2017-06" db="EMBL/GenBank/DDBJ databases">
        <title>Draft Genome Sequence of Natranaerobius trueperi halophilic, alkalithermophilic bacteria from soda lakes.</title>
        <authorList>
            <person name="Zhao B."/>
        </authorList>
    </citation>
    <scope>NUCLEOTIDE SEQUENCE [LARGE SCALE GENOMIC DNA]</scope>
    <source>
        <strain evidence="2 3">DSM 18760</strain>
    </source>
</reference>
<evidence type="ECO:0000256" key="1">
    <source>
        <dbReference type="ARBA" id="ARBA00008903"/>
    </source>
</evidence>
<proteinExistence type="inferred from homology"/>
<sequence>MLVLSKSDVRKSITMKEAMDELENTFVQYSMGDTKTPLRIHLELDQVNGVGLFMPSWLEANKIMGTKSLSVYSDNPSKERPAIQGTMQLFDGITGEVLTVMEASYLTKLRTGASSGVATRYLAPKQSKTAAILGTGGQARCQLMAILTAMPSIENVKLYNRTKEKADKFKADMEKEFSGINFYIENSPRKAVENAQIITTCTNSKDPVIDKRDLDQKVHINAVGAFKPEMQEISEDIITSADKLIADNKEGAIEESGDLKIPLKNGLESNRVKEIGEVISRQIPSREDKDDITVYESVGMGCLDVAVAGVAYKKALETRTGQKIDIMD</sequence>
<dbReference type="OrthoDB" id="9792005at2"/>
<evidence type="ECO:0000313" key="3">
    <source>
        <dbReference type="Proteomes" id="UP000214588"/>
    </source>
</evidence>
<dbReference type="Pfam" id="PF02423">
    <property type="entry name" value="OCD_Mu_crystall"/>
    <property type="match status" value="1"/>
</dbReference>